<dbReference type="SUPFAM" id="SSF53756">
    <property type="entry name" value="UDP-Glycosyltransferase/glycogen phosphorylase"/>
    <property type="match status" value="1"/>
</dbReference>
<protein>
    <submittedName>
        <fullName evidence="3">N,N'-diacetylbacillosaminyl-diphospho-undecaprenol alpha-1,3-N-acetylgalactosaminyltransferase</fullName>
        <ecNumber evidence="3">2.4.1.290</ecNumber>
    </submittedName>
</protein>
<sequence length="375" mass="42371">MKIFIIGNVASMMINFRKELITKLSKNHEVFCLVSDYTKKDKDIIDSFGAIPLDYSLNSKGLNPFKDIIATIELYKIIKKHNPDIVFSFFVKPVIFSSIAAKFAKTKRVVGMIEGLGNAFTINPKGSGLKTKIIKFIQILLYKISLPLLDNLIFLQNDDKKDLVDKYKIKVKNIDLLGGIGVDLDKFSYSTPKIKPVKFIFIARLLAQKGIFEYLEAAKTIKEKYKENVEFIVLGSFDEKNPFSLSKKVLDDYIKSGIITYPGFVNNPNEWIKNSSVFVLPSHREGVPRSTQEAMAIGRAIITTNSVGCKETVVDGVNGYLVPICDVKALINKMELFINNPNLIDKMGKESRKIAEQKYNVADVNKRLISFIFKK</sequence>
<dbReference type="EC" id="2.4.1.290" evidence="3"/>
<dbReference type="CDD" id="cd03808">
    <property type="entry name" value="GT4_CapM-like"/>
    <property type="match status" value="1"/>
</dbReference>
<accession>A0A6N2SQL4</accession>
<organism evidence="3">
    <name type="scientific">Campylobacter ureolyticus</name>
    <dbReference type="NCBI Taxonomy" id="827"/>
    <lineage>
        <taxon>Bacteria</taxon>
        <taxon>Pseudomonadati</taxon>
        <taxon>Campylobacterota</taxon>
        <taxon>Epsilonproteobacteria</taxon>
        <taxon>Campylobacterales</taxon>
        <taxon>Campylobacteraceae</taxon>
        <taxon>Campylobacter</taxon>
    </lineage>
</organism>
<dbReference type="Gene3D" id="3.40.50.2000">
    <property type="entry name" value="Glycogen Phosphorylase B"/>
    <property type="match status" value="2"/>
</dbReference>
<dbReference type="PANTHER" id="PTHR12526">
    <property type="entry name" value="GLYCOSYLTRANSFERASE"/>
    <property type="match status" value="1"/>
</dbReference>
<dbReference type="Pfam" id="PF13477">
    <property type="entry name" value="Glyco_trans_4_2"/>
    <property type="match status" value="1"/>
</dbReference>
<dbReference type="PANTHER" id="PTHR12526:SF638">
    <property type="entry name" value="SPORE COAT PROTEIN SA"/>
    <property type="match status" value="1"/>
</dbReference>
<evidence type="ECO:0000259" key="2">
    <source>
        <dbReference type="Pfam" id="PF13477"/>
    </source>
</evidence>
<evidence type="ECO:0000313" key="3">
    <source>
        <dbReference type="EMBL" id="VYS95797.1"/>
    </source>
</evidence>
<dbReference type="InterPro" id="IPR028098">
    <property type="entry name" value="Glyco_trans_4-like_N"/>
</dbReference>
<proteinExistence type="predicted"/>
<dbReference type="AlphaFoldDB" id="A0A6N2SQL4"/>
<keyword evidence="3" id="KW-0808">Transferase</keyword>
<reference evidence="3" key="1">
    <citation type="submission" date="2019-11" db="EMBL/GenBank/DDBJ databases">
        <authorList>
            <person name="Feng L."/>
        </authorList>
    </citation>
    <scope>NUCLEOTIDE SEQUENCE</scope>
    <source>
        <strain evidence="3">CUreolyticusLFYP111</strain>
    </source>
</reference>
<dbReference type="GO" id="GO:0102335">
    <property type="term" value="F:N,N'-diacetylbacillosaminyl-diphospho-undecaprenol alpha-1,3-N-acetylgalactosaminyltransferase activity"/>
    <property type="evidence" value="ECO:0007669"/>
    <property type="project" value="UniProtKB-EC"/>
</dbReference>
<name>A0A6N2SQL4_9BACT</name>
<feature type="domain" description="Glycosyl transferase family 1" evidence="1">
    <location>
        <begin position="195"/>
        <end position="353"/>
    </location>
</feature>
<dbReference type="RefSeq" id="WP_156847373.1">
    <property type="nucleotide sequence ID" value="NZ_CACRSK010000003.1"/>
</dbReference>
<keyword evidence="3" id="KW-0328">Glycosyltransferase</keyword>
<dbReference type="InterPro" id="IPR001296">
    <property type="entry name" value="Glyco_trans_1"/>
</dbReference>
<dbReference type="Pfam" id="PF00534">
    <property type="entry name" value="Glycos_transf_1"/>
    <property type="match status" value="1"/>
</dbReference>
<dbReference type="EMBL" id="CACRSK010000003">
    <property type="protein sequence ID" value="VYS95797.1"/>
    <property type="molecule type" value="Genomic_DNA"/>
</dbReference>
<evidence type="ECO:0000259" key="1">
    <source>
        <dbReference type="Pfam" id="PF00534"/>
    </source>
</evidence>
<gene>
    <name evidence="3" type="primary">pglA_2</name>
    <name evidence="3" type="ORF">CULFYP111_01018</name>
</gene>
<feature type="domain" description="Glycosyltransferase subfamily 4-like N-terminal" evidence="2">
    <location>
        <begin position="6"/>
        <end position="136"/>
    </location>
</feature>